<proteinExistence type="predicted"/>
<evidence type="ECO:0000313" key="1">
    <source>
        <dbReference type="Proteomes" id="UP000887565"/>
    </source>
</evidence>
<name>A0A915HM50_ROMCU</name>
<dbReference type="Proteomes" id="UP000887565">
    <property type="component" value="Unplaced"/>
</dbReference>
<keyword evidence="1" id="KW-1185">Reference proteome</keyword>
<dbReference type="WBParaSite" id="nRc.2.0.1.t02754-RA">
    <property type="protein sequence ID" value="nRc.2.0.1.t02754-RA"/>
    <property type="gene ID" value="nRc.2.0.1.g02754"/>
</dbReference>
<accession>A0A915HM50</accession>
<sequence length="108" mass="12321">MPVCLALECETENHTNFKTLSFCECSSENYVACLFEMEMRGLLMFKSKKSGGDNPATTVQSMDAANDFELIHDNEKKEADADKETNDQKAKCEKIMQKMKEDIRPLKE</sequence>
<dbReference type="AlphaFoldDB" id="A0A915HM50"/>
<reference evidence="2" key="1">
    <citation type="submission" date="2022-11" db="UniProtKB">
        <authorList>
            <consortium name="WormBaseParasite"/>
        </authorList>
    </citation>
    <scope>IDENTIFICATION</scope>
</reference>
<protein>
    <submittedName>
        <fullName evidence="2">Uncharacterized protein</fullName>
    </submittedName>
</protein>
<organism evidence="1 2">
    <name type="scientific">Romanomermis culicivorax</name>
    <name type="common">Nematode worm</name>
    <dbReference type="NCBI Taxonomy" id="13658"/>
    <lineage>
        <taxon>Eukaryota</taxon>
        <taxon>Metazoa</taxon>
        <taxon>Ecdysozoa</taxon>
        <taxon>Nematoda</taxon>
        <taxon>Enoplea</taxon>
        <taxon>Dorylaimia</taxon>
        <taxon>Mermithida</taxon>
        <taxon>Mermithoidea</taxon>
        <taxon>Mermithidae</taxon>
        <taxon>Romanomermis</taxon>
    </lineage>
</organism>
<evidence type="ECO:0000313" key="2">
    <source>
        <dbReference type="WBParaSite" id="nRc.2.0.1.t02754-RA"/>
    </source>
</evidence>